<accession>A0ABV3H4A8</accession>
<dbReference type="EMBL" id="JBFARM010000005">
    <property type="protein sequence ID" value="MEV4287363.1"/>
    <property type="molecule type" value="Genomic_DNA"/>
</dbReference>
<dbReference type="Pfam" id="PF17289">
    <property type="entry name" value="Terminase_6C"/>
    <property type="match status" value="1"/>
</dbReference>
<dbReference type="InterPro" id="IPR035421">
    <property type="entry name" value="Terminase_6C"/>
</dbReference>
<comment type="caution">
    <text evidence="3">The sequence shown here is derived from an EMBL/GenBank/DDBJ whole genome shotgun (WGS) entry which is preliminary data.</text>
</comment>
<dbReference type="RefSeq" id="WP_364450736.1">
    <property type="nucleotide sequence ID" value="NZ_JBFARM010000005.1"/>
</dbReference>
<keyword evidence="4" id="KW-1185">Reference proteome</keyword>
<sequence>MSVALSPWEYAAQHFQPKVRKWPSPGAMATALDRAHRQTAMLDLIDRELVELFDGDQHDRLMVFCPPQEGKSQKISRRTPAWLLSHDPTLRIAIVSYAANKAERWGRQIRRDILAHPELEITLRQDSRAAGRWETEQGGQLVCVGIAGGITGEPVDVLIVDDPVEGRAEAESATYRDRDWDWWESNGSTRLSSRARVIVMMTRWHEDDLAGRLEVREPGDWRIVRIPAIAGPNDPLGRRPGQELESVQRRKPGYFRKLQQTRSAYVFNSIFQQNPVAAEGNLFKRSDFRYWRQMPADAAWHGVLGGQRVDLGGRSVMLDDCWRFITVDLAASKRTSADWTVASAWAISPDGDLILLDRNRGRLEEAEHWDHVRPLRERWAADTVFIEQSFISTTLAVDATAAGIPVQPLVAETDKVTRAIPATNRVRAGRVWFPAGADWLDVWCDELASFPSAAHDDQVDTLSYAARVVSAHWLPSETAMQVDARRASVAPADDVIGEAYAAATGGGAGLDLMSINY</sequence>
<dbReference type="InterPro" id="IPR006517">
    <property type="entry name" value="Phage_terminase_lsu-like_C"/>
</dbReference>
<reference evidence="3 4" key="1">
    <citation type="submission" date="2024-06" db="EMBL/GenBank/DDBJ databases">
        <title>The Natural Products Discovery Center: Release of the First 8490 Sequenced Strains for Exploring Actinobacteria Biosynthetic Diversity.</title>
        <authorList>
            <person name="Kalkreuter E."/>
            <person name="Kautsar S.A."/>
            <person name="Yang D."/>
            <person name="Bader C.D."/>
            <person name="Teijaro C.N."/>
            <person name="Fluegel L."/>
            <person name="Davis C.M."/>
            <person name="Simpson J.R."/>
            <person name="Lauterbach L."/>
            <person name="Steele A.D."/>
            <person name="Gui C."/>
            <person name="Meng S."/>
            <person name="Li G."/>
            <person name="Viehrig K."/>
            <person name="Ye F."/>
            <person name="Su P."/>
            <person name="Kiefer A.F."/>
            <person name="Nichols A."/>
            <person name="Cepeda A.J."/>
            <person name="Yan W."/>
            <person name="Fan B."/>
            <person name="Jiang Y."/>
            <person name="Adhikari A."/>
            <person name="Zheng C.-J."/>
            <person name="Schuster L."/>
            <person name="Cowan T.M."/>
            <person name="Smanski M.J."/>
            <person name="Chevrette M.G."/>
            <person name="De Carvalho L.P.S."/>
            <person name="Shen B."/>
        </authorList>
    </citation>
    <scope>NUCLEOTIDE SEQUENCE [LARGE SCALE GENOMIC DNA]</scope>
    <source>
        <strain evidence="3 4">NPDC049574</strain>
    </source>
</reference>
<dbReference type="Pfam" id="PF03237">
    <property type="entry name" value="Terminase_6N"/>
    <property type="match status" value="1"/>
</dbReference>
<protein>
    <submittedName>
        <fullName evidence="3">Phage terminase large subunit</fullName>
    </submittedName>
</protein>
<evidence type="ECO:0000313" key="4">
    <source>
        <dbReference type="Proteomes" id="UP001552427"/>
    </source>
</evidence>
<dbReference type="NCBIfam" id="TIGR01630">
    <property type="entry name" value="psiM2_ORF9"/>
    <property type="match status" value="1"/>
</dbReference>
<proteinExistence type="predicted"/>
<feature type="domain" description="Terminase large subunit gp17-like C-terminal" evidence="2">
    <location>
        <begin position="325"/>
        <end position="465"/>
    </location>
</feature>
<dbReference type="Gene3D" id="3.30.420.240">
    <property type="match status" value="1"/>
</dbReference>
<evidence type="ECO:0000313" key="3">
    <source>
        <dbReference type="EMBL" id="MEV4287363.1"/>
    </source>
</evidence>
<dbReference type="Proteomes" id="UP001552427">
    <property type="component" value="Unassembled WGS sequence"/>
</dbReference>
<keyword evidence="1" id="KW-1188">Viral release from host cell</keyword>
<organism evidence="3 4">
    <name type="scientific">Nonomuraea bangladeshensis</name>
    <dbReference type="NCBI Taxonomy" id="404385"/>
    <lineage>
        <taxon>Bacteria</taxon>
        <taxon>Bacillati</taxon>
        <taxon>Actinomycetota</taxon>
        <taxon>Actinomycetes</taxon>
        <taxon>Streptosporangiales</taxon>
        <taxon>Streptosporangiaceae</taxon>
        <taxon>Nonomuraea</taxon>
    </lineage>
</organism>
<name>A0ABV3H4A8_9ACTN</name>
<gene>
    <name evidence="3" type="primary">terL</name>
    <name evidence="3" type="ORF">AB0K40_17805</name>
</gene>
<evidence type="ECO:0000256" key="1">
    <source>
        <dbReference type="ARBA" id="ARBA00022612"/>
    </source>
</evidence>
<evidence type="ECO:0000259" key="2">
    <source>
        <dbReference type="Pfam" id="PF17289"/>
    </source>
</evidence>